<dbReference type="EMBL" id="JAHWDF010000003">
    <property type="protein sequence ID" value="MBW2960976.1"/>
    <property type="molecule type" value="Genomic_DNA"/>
</dbReference>
<keyword evidence="1" id="KW-0175">Coiled coil</keyword>
<evidence type="ECO:0000256" key="1">
    <source>
        <dbReference type="SAM" id="Coils"/>
    </source>
</evidence>
<sequence length="146" mass="16939">MKKTLVFIFSVLLLISCGKTQESSKEKKNYDQSIAEILEVHDEVMPKMGTLSSLIEETEAKVDTTAMGIQFKAANNELKEAHHFMMNWMKDFSEKFPNALKDTTYSKEVYKEREPLLMEEKEEVKEMQHKVNNSIEKAKELLKKTS</sequence>
<comment type="caution">
    <text evidence="2">The sequence shown here is derived from an EMBL/GenBank/DDBJ whole genome shotgun (WGS) entry which is preliminary data.</text>
</comment>
<protein>
    <recommendedName>
        <fullName evidence="4">Viral A-type inclusion protein</fullName>
    </recommendedName>
</protein>
<dbReference type="PROSITE" id="PS51257">
    <property type="entry name" value="PROKAR_LIPOPROTEIN"/>
    <property type="match status" value="1"/>
</dbReference>
<accession>A0ABS6VZF4</accession>
<feature type="coiled-coil region" evidence="1">
    <location>
        <begin position="117"/>
        <end position="144"/>
    </location>
</feature>
<organism evidence="2 3">
    <name type="scientific">Mesonia aestuariivivens</name>
    <dbReference type="NCBI Taxonomy" id="2796128"/>
    <lineage>
        <taxon>Bacteria</taxon>
        <taxon>Pseudomonadati</taxon>
        <taxon>Bacteroidota</taxon>
        <taxon>Flavobacteriia</taxon>
        <taxon>Flavobacteriales</taxon>
        <taxon>Flavobacteriaceae</taxon>
        <taxon>Mesonia</taxon>
    </lineage>
</organism>
<keyword evidence="3" id="KW-1185">Reference proteome</keyword>
<name>A0ABS6VZF4_9FLAO</name>
<proteinExistence type="predicted"/>
<reference evidence="2 3" key="1">
    <citation type="submission" date="2021-07" db="EMBL/GenBank/DDBJ databases">
        <title>Mesonia aestuariivivens sp. nov., isolated from a tidal flat.</title>
        <authorList>
            <person name="Kim Y.-O."/>
            <person name="Yoon J.-H."/>
        </authorList>
    </citation>
    <scope>NUCLEOTIDE SEQUENCE [LARGE SCALE GENOMIC DNA]</scope>
    <source>
        <strain evidence="2 3">JHPTF-M18</strain>
    </source>
</reference>
<evidence type="ECO:0000313" key="2">
    <source>
        <dbReference type="EMBL" id="MBW2960976.1"/>
    </source>
</evidence>
<evidence type="ECO:0008006" key="4">
    <source>
        <dbReference type="Google" id="ProtNLM"/>
    </source>
</evidence>
<dbReference type="RefSeq" id="WP_219039263.1">
    <property type="nucleotide sequence ID" value="NZ_JAHWDF010000003.1"/>
</dbReference>
<gene>
    <name evidence="2" type="ORF">KW502_04085</name>
</gene>
<evidence type="ECO:0000313" key="3">
    <source>
        <dbReference type="Proteomes" id="UP000719267"/>
    </source>
</evidence>
<dbReference type="Proteomes" id="UP000719267">
    <property type="component" value="Unassembled WGS sequence"/>
</dbReference>